<gene>
    <name evidence="1" type="ORF">OPT61_g8556</name>
</gene>
<organism evidence="1 2">
    <name type="scientific">Boeremia exigua</name>
    <dbReference type="NCBI Taxonomy" id="749465"/>
    <lineage>
        <taxon>Eukaryota</taxon>
        <taxon>Fungi</taxon>
        <taxon>Dikarya</taxon>
        <taxon>Ascomycota</taxon>
        <taxon>Pezizomycotina</taxon>
        <taxon>Dothideomycetes</taxon>
        <taxon>Pleosporomycetidae</taxon>
        <taxon>Pleosporales</taxon>
        <taxon>Pleosporineae</taxon>
        <taxon>Didymellaceae</taxon>
        <taxon>Boeremia</taxon>
    </lineage>
</organism>
<evidence type="ECO:0000313" key="2">
    <source>
        <dbReference type="Proteomes" id="UP001153331"/>
    </source>
</evidence>
<proteinExistence type="predicted"/>
<name>A0ACC2HYL4_9PLEO</name>
<keyword evidence="2" id="KW-1185">Reference proteome</keyword>
<reference evidence="1" key="1">
    <citation type="submission" date="2022-11" db="EMBL/GenBank/DDBJ databases">
        <title>Genome Sequence of Boeremia exigua.</title>
        <authorList>
            <person name="Buettner E."/>
        </authorList>
    </citation>
    <scope>NUCLEOTIDE SEQUENCE</scope>
    <source>
        <strain evidence="1">CU02</strain>
    </source>
</reference>
<dbReference type="EMBL" id="JAPHNI010000842">
    <property type="protein sequence ID" value="KAJ8107888.1"/>
    <property type="molecule type" value="Genomic_DNA"/>
</dbReference>
<protein>
    <submittedName>
        <fullName evidence="1">Uncharacterized protein</fullName>
    </submittedName>
</protein>
<sequence>MRANTTQKAYDEAFLACSTAVYFESQQNEKEALRSWKTALDHIYYHNARRNPTTYRPASETERALVESLRQLELQCKERVDLLEALKKSREESKESLSSTDAQAPTPPLHGVPLSSTDTNISSDWLGGGSIPPVAQSDLARPPPLPTRPSMAPRKSSGTTSKRINSLTQTMSNSTLNVEPPDERKSRTPSPEKKGGRMLRTLRPSKEGRPASKMPMSMRSRPDASKAATLAFGARTAAPSSSRPSLSVPKVPTPPVNISPRTSMEMPTATSQPEASLPQPSSQDSPQPAPFYFQAREGTTPTNYAVPAPKNSSDTEKPKPPPMLRKPAPAPPPVPSKPAELAKTASSQASSTLPPLPAFPSYRKEYPPQQVDPRLLAASAAARSYNDLGSTKYGNKDIDATRRPSAAPPTPSNISRTRNIRREPSPEPIPLSEDGFDDEPRRPPHRKTRKRGDSMRADLPPNPTAEFGEGGEPNEEPDEWKRKTEEILKNLPRGVDKQSAQNILNEIVIQGDEVHWDDVAGLEIAKSALKETVVYPFLRPDLFMGLREPARGMLLFGPPGTGKTMLARAVATESKSTFFAISASSLTSKFLGESEKLVRALFSLAKMLAPSIIFVDEIDSLLSSRGGSSEHEATRRIKTEFLIQWSDLQKAAAGRETSDKDKETGDATRVLVLAATNLPWAIDEAARRRFVRRQYIPLPEDFVRKQQVKTLLSHQKHDLSERDLDRLVALTDGFSGSDITALAKDAAMGPLRSLGESLLTMTMDEIRPIAFQDFQASLRTIRPSVMTVELHMAPRKKSEKEEKATGAEGSDMILQYLRQTNRPYSAIDISANLHNRVTKAATAKLCKDLHEQKLIEGRPAGKQIVYHALQNPDDAISPDQLAEYDTRVSALQARTTDLQAVAKTLRSTLASLSSTLSTADMLSSISSLQHESAEITTRLQNLRAGHAKKVTAEERKKVEVEWNAMKGVCARREKIAKAFWGVVEDGTEGKEALEELREGWGLDD</sequence>
<comment type="caution">
    <text evidence="1">The sequence shown here is derived from an EMBL/GenBank/DDBJ whole genome shotgun (WGS) entry which is preliminary data.</text>
</comment>
<accession>A0ACC2HYL4</accession>
<evidence type="ECO:0000313" key="1">
    <source>
        <dbReference type="EMBL" id="KAJ8107888.1"/>
    </source>
</evidence>
<dbReference type="Proteomes" id="UP001153331">
    <property type="component" value="Unassembled WGS sequence"/>
</dbReference>